<feature type="chain" id="PRO_5005787885" evidence="6">
    <location>
        <begin position="17"/>
        <end position="594"/>
    </location>
</feature>
<evidence type="ECO:0000256" key="2">
    <source>
        <dbReference type="ARBA" id="ARBA00022729"/>
    </source>
</evidence>
<dbReference type="PANTHER" id="PTHR14611">
    <property type="entry name" value="TECTONIC FAMILY MEMBER"/>
    <property type="match status" value="1"/>
</dbReference>
<feature type="domain" description="Tectonic-1-3" evidence="7">
    <location>
        <begin position="371"/>
        <end position="572"/>
    </location>
</feature>
<feature type="non-terminal residue" evidence="9">
    <location>
        <position position="1"/>
    </location>
</feature>
<keyword evidence="3" id="KW-0970">Cilium biogenesis/degradation</keyword>
<dbReference type="EMBL" id="CP012523">
    <property type="protein sequence ID" value="ALC38359.1"/>
    <property type="molecule type" value="Genomic_DNA"/>
</dbReference>
<evidence type="ECO:0000256" key="6">
    <source>
        <dbReference type="SAM" id="SignalP"/>
    </source>
</evidence>
<evidence type="ECO:0000259" key="8">
    <source>
        <dbReference type="Pfam" id="PF25752"/>
    </source>
</evidence>
<dbReference type="GO" id="GO:0060271">
    <property type="term" value="P:cilium assembly"/>
    <property type="evidence" value="ECO:0007669"/>
    <property type="project" value="TreeGrafter"/>
</dbReference>
<feature type="compositionally biased region" description="Polar residues" evidence="5">
    <location>
        <begin position="57"/>
        <end position="69"/>
    </location>
</feature>
<feature type="signal peptide" evidence="6">
    <location>
        <begin position="1"/>
        <end position="16"/>
    </location>
</feature>
<organism evidence="9 10">
    <name type="scientific">Drosophila busckii</name>
    <name type="common">Fruit fly</name>
    <dbReference type="NCBI Taxonomy" id="30019"/>
    <lineage>
        <taxon>Eukaryota</taxon>
        <taxon>Metazoa</taxon>
        <taxon>Ecdysozoa</taxon>
        <taxon>Arthropoda</taxon>
        <taxon>Hexapoda</taxon>
        <taxon>Insecta</taxon>
        <taxon>Pterygota</taxon>
        <taxon>Neoptera</taxon>
        <taxon>Endopterygota</taxon>
        <taxon>Diptera</taxon>
        <taxon>Brachycera</taxon>
        <taxon>Muscomorpha</taxon>
        <taxon>Ephydroidea</taxon>
        <taxon>Drosophilidae</taxon>
        <taxon>Drosophila</taxon>
    </lineage>
</organism>
<feature type="domain" description="Tectonic-1-3" evidence="7">
    <location>
        <begin position="211"/>
        <end position="346"/>
    </location>
</feature>
<dbReference type="InterPro" id="IPR057724">
    <property type="entry name" value="TCTN1-3_N"/>
</dbReference>
<dbReference type="AlphaFoldDB" id="A0A0M3QT68"/>
<reference evidence="9 10" key="1">
    <citation type="submission" date="2015-08" db="EMBL/GenBank/DDBJ databases">
        <title>Ancestral chromatin configuration constrains chromatin evolution on differentiating sex chromosomes in Drosophila.</title>
        <authorList>
            <person name="Zhou Q."/>
            <person name="Bachtrog D."/>
        </authorList>
    </citation>
    <scope>NUCLEOTIDE SEQUENCE [LARGE SCALE GENOMIC DNA]</scope>
    <source>
        <tissue evidence="9">Whole larvae</tissue>
    </source>
</reference>
<dbReference type="Pfam" id="PF25752">
    <property type="entry name" value="DUF1619_N"/>
    <property type="match status" value="1"/>
</dbReference>
<evidence type="ECO:0000256" key="5">
    <source>
        <dbReference type="SAM" id="MobiDB-lite"/>
    </source>
</evidence>
<dbReference type="OrthoDB" id="2104337at2759"/>
<protein>
    <submittedName>
        <fullName evidence="9">Tectonic</fullName>
    </submittedName>
</protein>
<feature type="domain" description="Tectonic-1-3 N-terminal" evidence="8">
    <location>
        <begin position="89"/>
        <end position="179"/>
    </location>
</feature>
<feature type="compositionally biased region" description="Low complexity" evidence="5">
    <location>
        <begin position="30"/>
        <end position="46"/>
    </location>
</feature>
<proteinExistence type="inferred from homology"/>
<dbReference type="GO" id="GO:0035869">
    <property type="term" value="C:ciliary transition zone"/>
    <property type="evidence" value="ECO:0007669"/>
    <property type="project" value="TreeGrafter"/>
</dbReference>
<keyword evidence="4" id="KW-0325">Glycoprotein</keyword>
<feature type="non-terminal residue" evidence="9">
    <location>
        <position position="594"/>
    </location>
</feature>
<evidence type="ECO:0000256" key="3">
    <source>
        <dbReference type="ARBA" id="ARBA00022794"/>
    </source>
</evidence>
<keyword evidence="2 6" id="KW-0732">Signal</keyword>
<feature type="region of interest" description="Disordered" evidence="5">
    <location>
        <begin position="26"/>
        <end position="97"/>
    </location>
</feature>
<dbReference type="OMA" id="DFQYNHG"/>
<dbReference type="PANTHER" id="PTHR14611:SF2">
    <property type="entry name" value="TECTONIC"/>
    <property type="match status" value="1"/>
</dbReference>
<evidence type="ECO:0000313" key="9">
    <source>
        <dbReference type="EMBL" id="ALC38359.1"/>
    </source>
</evidence>
<comment type="similarity">
    <text evidence="1">Belongs to the tectonic family.</text>
</comment>
<dbReference type="InterPro" id="IPR040354">
    <property type="entry name" value="TCTN1-3"/>
</dbReference>
<evidence type="ECO:0000256" key="4">
    <source>
        <dbReference type="ARBA" id="ARBA00023180"/>
    </source>
</evidence>
<evidence type="ECO:0000313" key="10">
    <source>
        <dbReference type="Proteomes" id="UP000494163"/>
    </source>
</evidence>
<gene>
    <name evidence="9" type="ORF">Dbus_chr2Lg444</name>
</gene>
<dbReference type="Proteomes" id="UP000494163">
    <property type="component" value="Chromosome 2L"/>
</dbReference>
<keyword evidence="10" id="KW-1185">Reference proteome</keyword>
<name>A0A0M3QT68_DROBS</name>
<dbReference type="Pfam" id="PF07773">
    <property type="entry name" value="TCTN_DUF1619"/>
    <property type="match status" value="2"/>
</dbReference>
<sequence>IMRLVLISLLIAPLLGIKIGISQSSNDANTTTTSTTTTTETPASTTQAVDISGSGLGSSETVSATTQAPTFPPRKTAKPSSTPTPTLSSTAATPTEATAPPAYEPALYYCACDWQLDVCDINCCCDRDCNKQSLQAFSCWQTPEPQSRLEDFHYTHGLPACHLNDGWLCVFRSNTKPARLQPVNSNFDAAAFNKWPLESFVADAPAAQCMHYSFGQPLQLWQPDQQQLLHLQLPSAFESAHCQLQQAVRHLQPMQSSCLLQNVAAAQTQLWTLLNLTSSHQLLPKPRDLAEQQPDGINIQVCQQLATQFICNETQLELELVQRIELQLLHNYTHILEAKLILSEATQTPHWLHYELIYKPDSMLEPKPSSGALGYQPGAPLLLSKLLPQNESAPQRLDYFEAQSSSQHWLTFCSRSTPVGFGIDLMQRCRLQQALPNLQSALNHSQYCEQLQSNIWRQLLPNNCTQLKQLEQVFVSQLGRPAPTQWLPLQLPASNPGIEAVYDEAHQSLICRNMLLSVSYEFHIAELTLLQGHVPHQPVVQHARLLLGQRHDLEFDNNEQRVELPLTVSVMFYKPQPRIRNSAALQAVNYAMLM</sequence>
<evidence type="ECO:0000259" key="7">
    <source>
        <dbReference type="Pfam" id="PF07773"/>
    </source>
</evidence>
<dbReference type="STRING" id="30019.A0A0M3QT68"/>
<accession>A0A0M3QT68</accession>
<feature type="compositionally biased region" description="Low complexity" evidence="5">
    <location>
        <begin position="78"/>
        <end position="97"/>
    </location>
</feature>
<evidence type="ECO:0000256" key="1">
    <source>
        <dbReference type="ARBA" id="ARBA00007633"/>
    </source>
</evidence>
<dbReference type="InterPro" id="IPR011677">
    <property type="entry name" value="TCTN1-3_dom"/>
</dbReference>